<keyword evidence="3" id="KW-0106">Calcium</keyword>
<dbReference type="SUPFAM" id="SSF47473">
    <property type="entry name" value="EF-hand"/>
    <property type="match status" value="1"/>
</dbReference>
<dbReference type="InterPro" id="IPR011992">
    <property type="entry name" value="EF-hand-dom_pair"/>
</dbReference>
<feature type="compositionally biased region" description="Low complexity" evidence="4">
    <location>
        <begin position="29"/>
        <end position="41"/>
    </location>
</feature>
<evidence type="ECO:0000256" key="5">
    <source>
        <dbReference type="SAM" id="SignalP"/>
    </source>
</evidence>
<dbReference type="PANTHER" id="PTHR23104">
    <property type="entry name" value="MULTIPLE COAGULATION FACTOR DEFICIENCY PROTEIN 2 NEURAL STEM CELL DERIVED NEURONAL SURVIVAL PROTEIN"/>
    <property type="match status" value="1"/>
</dbReference>
<feature type="compositionally biased region" description="Low complexity" evidence="4">
    <location>
        <begin position="48"/>
        <end position="107"/>
    </location>
</feature>
<dbReference type="Gene3D" id="1.10.238.10">
    <property type="entry name" value="EF-hand"/>
    <property type="match status" value="1"/>
</dbReference>
<evidence type="ECO:0000256" key="2">
    <source>
        <dbReference type="ARBA" id="ARBA00022737"/>
    </source>
</evidence>
<feature type="chain" id="PRO_5014305576" evidence="5">
    <location>
        <begin position="21"/>
        <end position="236"/>
    </location>
</feature>
<dbReference type="PROSITE" id="PS00018">
    <property type="entry name" value="EF_HAND_1"/>
    <property type="match status" value="2"/>
</dbReference>
<gene>
    <name evidence="7" type="ORF">AaeL_AAEL017253</name>
</gene>
<dbReference type="GO" id="GO:0005509">
    <property type="term" value="F:calcium ion binding"/>
    <property type="evidence" value="ECO:0007669"/>
    <property type="project" value="InterPro"/>
</dbReference>
<dbReference type="Pfam" id="PF13499">
    <property type="entry name" value="EF-hand_7"/>
    <property type="match status" value="1"/>
</dbReference>
<dbReference type="VEuPathDB" id="VectorBase:AAEL014271"/>
<feature type="domain" description="EF-hand" evidence="6">
    <location>
        <begin position="139"/>
        <end position="221"/>
    </location>
</feature>
<evidence type="ECO:0000256" key="3">
    <source>
        <dbReference type="ARBA" id="ARBA00022837"/>
    </source>
</evidence>
<sequence>MKQLALLTLTLLYFAAVALGQRVAPGVNPGHYQQQPPQQQYQPPPPQYNQHPPQQPQQHYQQQQQQPQYQQPQVPVQPQYQQAPVPQQQQQQHQQPPQGHAPHHGQPQQVLNANNIQQEKAHIAEHMDVPIDTSKMSEQELQFHYFKMHDSDNNNKLDGCELIKSLIHWHEESKNQEQTGQPGHQDKIFSNDELSALIDPILSSDDHNRDGFIDYPEFVRAQHKAATQGAQGAPQQ</sequence>
<evidence type="ECO:0000259" key="6">
    <source>
        <dbReference type="Pfam" id="PF13499"/>
    </source>
</evidence>
<dbReference type="Proteomes" id="UP000682892">
    <property type="component" value="Unassembled WGS sequence"/>
</dbReference>
<name>J9EB63_AEDAE</name>
<proteinExistence type="predicted"/>
<feature type="signal peptide" evidence="5">
    <location>
        <begin position="1"/>
        <end position="20"/>
    </location>
</feature>
<dbReference type="InterPro" id="IPR052110">
    <property type="entry name" value="MCFD2-like"/>
</dbReference>
<dbReference type="AlphaFoldDB" id="J9EB63"/>
<dbReference type="InterPro" id="IPR018247">
    <property type="entry name" value="EF_Hand_1_Ca_BS"/>
</dbReference>
<accession>J9EB63</accession>
<reference evidence="7" key="2">
    <citation type="journal article" date="2007" name="Science">
        <title>Genome sequence of Aedes aegypti, a major arbovirus vector.</title>
        <authorList>
            <person name="Nene V."/>
            <person name="Wortman J.R."/>
            <person name="Lawson D."/>
            <person name="Haas B."/>
            <person name="Kodira C."/>
            <person name="Tu Z.J."/>
            <person name="Loftus B."/>
            <person name="Xi Z."/>
            <person name="Megy K."/>
            <person name="Grabherr M."/>
            <person name="Ren Q."/>
            <person name="Zdobnov E.M."/>
            <person name="Lobo N.F."/>
            <person name="Campbell K.S."/>
            <person name="Brown S.E."/>
            <person name="Bonaldo M.F."/>
            <person name="Zhu J."/>
            <person name="Sinkins S.P."/>
            <person name="Hogenkamp D.G."/>
            <person name="Amedeo P."/>
            <person name="Arensburger P."/>
            <person name="Atkinson P.W."/>
            <person name="Bidwell S."/>
            <person name="Biedler J."/>
            <person name="Birney E."/>
            <person name="Bruggner R.V."/>
            <person name="Costas J."/>
            <person name="Coy M.R."/>
            <person name="Crabtree J."/>
            <person name="Crawford M."/>
            <person name="Debruyn B."/>
            <person name="Decaprio D."/>
            <person name="Eiglmeier K."/>
            <person name="Eisenstadt E."/>
            <person name="El-Dorry H."/>
            <person name="Gelbart W.M."/>
            <person name="Gomes S.L."/>
            <person name="Hammond M."/>
            <person name="Hannick L.I."/>
            <person name="Hogan J.R."/>
            <person name="Holmes M.H."/>
            <person name="Jaffe D."/>
            <person name="Johnston J.S."/>
            <person name="Kennedy R.C."/>
            <person name="Koo H."/>
            <person name="Kravitz S."/>
            <person name="Kriventseva E.V."/>
            <person name="Kulp D."/>
            <person name="Labutti K."/>
            <person name="Lee E."/>
            <person name="Li S."/>
            <person name="Lovin D.D."/>
            <person name="Mao C."/>
            <person name="Mauceli E."/>
            <person name="Menck C.F."/>
            <person name="Miller J.R."/>
            <person name="Montgomery P."/>
            <person name="Mori A."/>
            <person name="Nascimento A.L."/>
            <person name="Naveira H.F."/>
            <person name="Nusbaum C."/>
            <person name="O'leary S."/>
            <person name="Orvis J."/>
            <person name="Pertea M."/>
            <person name="Quesneville H."/>
            <person name="Reidenbach K.R."/>
            <person name="Rogers Y.H."/>
            <person name="Roth C.W."/>
            <person name="Schneider J.R."/>
            <person name="Schatz M."/>
            <person name="Shumway M."/>
            <person name="Stanke M."/>
            <person name="Stinson E.O."/>
            <person name="Tubio J.M."/>
            <person name="Vanzee J.P."/>
            <person name="Verjovski-Almeida S."/>
            <person name="Werner D."/>
            <person name="White O."/>
            <person name="Wyder S."/>
            <person name="Zeng Q."/>
            <person name="Zhao Q."/>
            <person name="Zhao Y."/>
            <person name="Hill C.A."/>
            <person name="Raikhel A.S."/>
            <person name="Soares M.B."/>
            <person name="Knudson D.L."/>
            <person name="Lee N.H."/>
            <person name="Galagan J."/>
            <person name="Salzberg S.L."/>
            <person name="Paulsen I.T."/>
            <person name="Dimopoulos G."/>
            <person name="Collins F.H."/>
            <person name="Birren B."/>
            <person name="Fraser-Liggett C.M."/>
            <person name="Severson D.W."/>
        </authorList>
    </citation>
    <scope>NUCLEOTIDE SEQUENCE [LARGE SCALE GENOMIC DNA]</scope>
    <source>
        <strain evidence="7">Liverpool</strain>
    </source>
</reference>
<keyword evidence="1 5" id="KW-0732">Signal</keyword>
<dbReference type="HOGENOM" id="CLU_085503_0_0_1"/>
<evidence type="ECO:0000256" key="4">
    <source>
        <dbReference type="SAM" id="MobiDB-lite"/>
    </source>
</evidence>
<dbReference type="EMBL" id="CH477824">
    <property type="protein sequence ID" value="EJY57956.1"/>
    <property type="molecule type" value="Genomic_DNA"/>
</dbReference>
<evidence type="ECO:0000313" key="7">
    <source>
        <dbReference type="EMBL" id="EJY57956.1"/>
    </source>
</evidence>
<dbReference type="PANTHER" id="PTHR23104:SF17">
    <property type="entry name" value="EF-HAND DOMAIN-CONTAINING PROTEIN"/>
    <property type="match status" value="1"/>
</dbReference>
<keyword evidence="2" id="KW-0677">Repeat</keyword>
<protein>
    <submittedName>
        <fullName evidence="7">AAEL017253-PC</fullName>
    </submittedName>
</protein>
<reference evidence="7" key="3">
    <citation type="submission" date="2012-09" db="EMBL/GenBank/DDBJ databases">
        <authorList>
            <consortium name="VectorBase"/>
        </authorList>
    </citation>
    <scope>NUCLEOTIDE SEQUENCE</scope>
    <source>
        <strain evidence="7">Liverpool</strain>
    </source>
</reference>
<reference evidence="7" key="1">
    <citation type="submission" date="2005-10" db="EMBL/GenBank/DDBJ databases">
        <authorList>
            <person name="Loftus B.J."/>
            <person name="Nene V.M."/>
            <person name="Hannick L.I."/>
            <person name="Bidwell S."/>
            <person name="Haas B."/>
            <person name="Amedeo P."/>
            <person name="Orvis J."/>
            <person name="Wortman J.R."/>
            <person name="White O.R."/>
            <person name="Salzberg S."/>
            <person name="Shumway M."/>
            <person name="Koo H."/>
            <person name="Zhao Y."/>
            <person name="Holmes M."/>
            <person name="Miller J."/>
            <person name="Schatz M."/>
            <person name="Pop M."/>
            <person name="Pai G."/>
            <person name="Utterback T."/>
            <person name="Rogers Y.-H."/>
            <person name="Kravitz S."/>
            <person name="Fraser C.M."/>
        </authorList>
    </citation>
    <scope>NUCLEOTIDE SEQUENCE</scope>
    <source>
        <strain evidence="7">Liverpool</strain>
    </source>
</reference>
<evidence type="ECO:0000313" key="8">
    <source>
        <dbReference type="Proteomes" id="UP000682892"/>
    </source>
</evidence>
<organism evidence="7 8">
    <name type="scientific">Aedes aegypti</name>
    <name type="common">Yellowfever mosquito</name>
    <name type="synonym">Culex aegypti</name>
    <dbReference type="NCBI Taxonomy" id="7159"/>
    <lineage>
        <taxon>Eukaryota</taxon>
        <taxon>Metazoa</taxon>
        <taxon>Ecdysozoa</taxon>
        <taxon>Arthropoda</taxon>
        <taxon>Hexapoda</taxon>
        <taxon>Insecta</taxon>
        <taxon>Pterygota</taxon>
        <taxon>Neoptera</taxon>
        <taxon>Endopterygota</taxon>
        <taxon>Diptera</taxon>
        <taxon>Nematocera</taxon>
        <taxon>Culicoidea</taxon>
        <taxon>Culicidae</taxon>
        <taxon>Culicinae</taxon>
        <taxon>Aedini</taxon>
        <taxon>Aedes</taxon>
        <taxon>Stegomyia</taxon>
    </lineage>
</organism>
<evidence type="ECO:0000256" key="1">
    <source>
        <dbReference type="ARBA" id="ARBA00022729"/>
    </source>
</evidence>
<dbReference type="InterPro" id="IPR002048">
    <property type="entry name" value="EF_hand_dom"/>
</dbReference>
<feature type="region of interest" description="Disordered" evidence="4">
    <location>
        <begin position="28"/>
        <end position="107"/>
    </location>
</feature>